<dbReference type="Gene3D" id="1.25.40.10">
    <property type="entry name" value="Tetratricopeptide repeat domain"/>
    <property type="match status" value="1"/>
</dbReference>
<reference evidence="3" key="2">
    <citation type="submission" date="2020-09" db="EMBL/GenBank/DDBJ databases">
        <authorList>
            <person name="Sun Q."/>
            <person name="Zhou Y."/>
        </authorList>
    </citation>
    <scope>NUCLEOTIDE SEQUENCE</scope>
    <source>
        <strain evidence="3">CGMCC 4.7272</strain>
    </source>
</reference>
<evidence type="ECO:0000313" key="3">
    <source>
        <dbReference type="EMBL" id="GGJ52654.1"/>
    </source>
</evidence>
<dbReference type="SUPFAM" id="SSF48452">
    <property type="entry name" value="TPR-like"/>
    <property type="match status" value="1"/>
</dbReference>
<dbReference type="CDD" id="cd06170">
    <property type="entry name" value="LuxR_C_like"/>
    <property type="match status" value="1"/>
</dbReference>
<dbReference type="SUPFAM" id="SSF46894">
    <property type="entry name" value="C-terminal effector domain of the bipartite response regulators"/>
    <property type="match status" value="1"/>
</dbReference>
<dbReference type="PRINTS" id="PR00364">
    <property type="entry name" value="DISEASERSIST"/>
</dbReference>
<dbReference type="InterPro" id="IPR016032">
    <property type="entry name" value="Sig_transdc_resp-reg_C-effctor"/>
</dbReference>
<dbReference type="SMART" id="SM00421">
    <property type="entry name" value="HTH_LUXR"/>
    <property type="match status" value="1"/>
</dbReference>
<dbReference type="AlphaFoldDB" id="A0A917LAT3"/>
<reference evidence="3" key="1">
    <citation type="journal article" date="2014" name="Int. J. Syst. Evol. Microbiol.">
        <title>Complete genome sequence of Corynebacterium casei LMG S-19264T (=DSM 44701T), isolated from a smear-ripened cheese.</title>
        <authorList>
            <consortium name="US DOE Joint Genome Institute (JGI-PGF)"/>
            <person name="Walter F."/>
            <person name="Albersmeier A."/>
            <person name="Kalinowski J."/>
            <person name="Ruckert C."/>
        </authorList>
    </citation>
    <scope>NUCLEOTIDE SEQUENCE</scope>
    <source>
        <strain evidence="3">CGMCC 4.7272</strain>
    </source>
</reference>
<name>A0A917LAT3_9ACTN</name>
<dbReference type="GO" id="GO:0016887">
    <property type="term" value="F:ATP hydrolysis activity"/>
    <property type="evidence" value="ECO:0007669"/>
    <property type="project" value="InterPro"/>
</dbReference>
<dbReference type="SUPFAM" id="SSF52540">
    <property type="entry name" value="P-loop containing nucleoside triphosphate hydrolases"/>
    <property type="match status" value="1"/>
</dbReference>
<dbReference type="GO" id="GO:0006355">
    <property type="term" value="P:regulation of DNA-templated transcription"/>
    <property type="evidence" value="ECO:0007669"/>
    <property type="project" value="InterPro"/>
</dbReference>
<sequence>MPVETTSFVDRRAEQAQVRALLAKARLVTLTGPGGVGKTRLAGRVAARVTRAFPDGVRFVRLAGLDDPGLVPLAAAEALGLRDHSTRGRPGTPDTLADQLGTRRLLLVLDNCEHLHRACAELAAALLHRTTGVRVLATSRHRLGLTEEHLLDVRPLPVPDPDGDLSEAHRHPALALFADRAAAVVPGFTLTPADRPAVARLCRRLDGLPLAIELAAARMTDPGDLNTDRLLARVDDDHHGHADHHHHHSRHRSLRAAIDWSHQLCSPQERLVWAQVSVLTADFDLETAEAVCGDGTDDVLDAVTGLVGKSVLSREPGPDGGVRYRLLGTLRRYGLDRLRRRPGAERAARARHRDWTQTRASAYERAWFGPGQPRMAARLHADRAGLRAALDFSLGSNGDAPDDALAGLRLAGTLWFHWYACGAPGEGRYWLDRALEANPEPGLERARALWAAGLLGLFTGSSQDRARDRRRAEEALSLAGRLGDAAEAAHAGYVVGVGLLLGGEPAAALRHFEDAVAQGPVTGGHAGLAGLERVHLATALASLGEADRAVTVCENALRVCEAYDERWVRSGVLRALALAHTVSEDWRRAEPPAREALRIAHTLHDVLGVAPALDLLAMVATTHHPTHERAAVLLGGADRVRSAPLDSVRREGEARAREGLGRRAYERAYRRGQSFDPAGIVTYALGEGESAARQPEPPSGTGSLGGRGTSLTRRESEVAALVAEGLANQQIADRLVIARRTAEGHVEHILGKLGFTNRTQIAAWVAAHR</sequence>
<organism evidence="3 4">
    <name type="scientific">Streptomyces lacrimifluminis</name>
    <dbReference type="NCBI Taxonomy" id="1500077"/>
    <lineage>
        <taxon>Bacteria</taxon>
        <taxon>Bacillati</taxon>
        <taxon>Actinomycetota</taxon>
        <taxon>Actinomycetes</taxon>
        <taxon>Kitasatosporales</taxon>
        <taxon>Streptomycetaceae</taxon>
        <taxon>Streptomyces</taxon>
    </lineage>
</organism>
<evidence type="ECO:0000256" key="1">
    <source>
        <dbReference type="SAM" id="MobiDB-lite"/>
    </source>
</evidence>
<feature type="domain" description="HTH luxR-type" evidence="2">
    <location>
        <begin position="704"/>
        <end position="769"/>
    </location>
</feature>
<dbReference type="InterPro" id="IPR011990">
    <property type="entry name" value="TPR-like_helical_dom_sf"/>
</dbReference>
<dbReference type="RefSeq" id="WP_229695445.1">
    <property type="nucleotide sequence ID" value="NZ_BAABER010000005.1"/>
</dbReference>
<comment type="caution">
    <text evidence="3">The sequence shown here is derived from an EMBL/GenBank/DDBJ whole genome shotgun (WGS) entry which is preliminary data.</text>
</comment>
<dbReference type="InterPro" id="IPR000792">
    <property type="entry name" value="Tscrpt_reg_LuxR_C"/>
</dbReference>
<dbReference type="GO" id="GO:0003677">
    <property type="term" value="F:DNA binding"/>
    <property type="evidence" value="ECO:0007669"/>
    <property type="project" value="InterPro"/>
</dbReference>
<dbReference type="InterPro" id="IPR027417">
    <property type="entry name" value="P-loop_NTPase"/>
</dbReference>
<dbReference type="PANTHER" id="PTHR47691">
    <property type="entry name" value="REGULATOR-RELATED"/>
    <property type="match status" value="1"/>
</dbReference>
<dbReference type="Proteomes" id="UP000625682">
    <property type="component" value="Unassembled WGS sequence"/>
</dbReference>
<proteinExistence type="predicted"/>
<protein>
    <submittedName>
        <fullName evidence="3">LuxR family transcriptional regulator</fullName>
    </submittedName>
</protein>
<feature type="region of interest" description="Disordered" evidence="1">
    <location>
        <begin position="689"/>
        <end position="711"/>
    </location>
</feature>
<dbReference type="EMBL" id="BMMU01000022">
    <property type="protein sequence ID" value="GGJ52654.1"/>
    <property type="molecule type" value="Genomic_DNA"/>
</dbReference>
<keyword evidence="4" id="KW-1185">Reference proteome</keyword>
<accession>A0A917LAT3</accession>
<dbReference type="PROSITE" id="PS50043">
    <property type="entry name" value="HTH_LUXR_2"/>
    <property type="match status" value="1"/>
</dbReference>
<evidence type="ECO:0000313" key="4">
    <source>
        <dbReference type="Proteomes" id="UP000625682"/>
    </source>
</evidence>
<dbReference type="Pfam" id="PF00196">
    <property type="entry name" value="GerE"/>
    <property type="match status" value="1"/>
</dbReference>
<dbReference type="PANTHER" id="PTHR47691:SF3">
    <property type="entry name" value="HTH-TYPE TRANSCRIPTIONAL REGULATOR RV0890C-RELATED"/>
    <property type="match status" value="1"/>
</dbReference>
<gene>
    <name evidence="3" type="ORF">GCM10012282_57050</name>
</gene>
<dbReference type="InterPro" id="IPR058852">
    <property type="entry name" value="HTH_77"/>
</dbReference>
<dbReference type="Pfam" id="PF25872">
    <property type="entry name" value="HTH_77"/>
    <property type="match status" value="1"/>
</dbReference>
<dbReference type="Gene3D" id="3.40.50.300">
    <property type="entry name" value="P-loop containing nucleotide triphosphate hydrolases"/>
    <property type="match status" value="1"/>
</dbReference>
<dbReference type="Pfam" id="PF13401">
    <property type="entry name" value="AAA_22"/>
    <property type="match status" value="1"/>
</dbReference>
<dbReference type="InterPro" id="IPR036388">
    <property type="entry name" value="WH-like_DNA-bd_sf"/>
</dbReference>
<dbReference type="Gene3D" id="1.10.10.10">
    <property type="entry name" value="Winged helix-like DNA-binding domain superfamily/Winged helix DNA-binding domain"/>
    <property type="match status" value="1"/>
</dbReference>
<evidence type="ECO:0000259" key="2">
    <source>
        <dbReference type="PROSITE" id="PS50043"/>
    </source>
</evidence>
<dbReference type="InterPro" id="IPR049945">
    <property type="entry name" value="AAA_22"/>
</dbReference>
<dbReference type="PRINTS" id="PR00038">
    <property type="entry name" value="HTHLUXR"/>
</dbReference>